<protein>
    <submittedName>
        <fullName evidence="1">Uncharacterized protein</fullName>
    </submittedName>
</protein>
<comment type="caution">
    <text evidence="1">The sequence shown here is derived from an EMBL/GenBank/DDBJ whole genome shotgun (WGS) entry which is preliminary data.</text>
</comment>
<sequence>MPNTPNINLDLRLNGSSDPGWHNVVASNGQTTYGYRYTGGDDGAGGLEQTTGQGRDTAPLQLIADQRYQISGHNFFNDTNNQLSWNGNSGRAATIIDANSHVETAEYNVIVTDTGNGNCTIQCDPPIINR</sequence>
<organism evidence="1 2">
    <name type="scientific">Agrilutibacter niabensis</name>
    <dbReference type="NCBI Taxonomy" id="380628"/>
    <lineage>
        <taxon>Bacteria</taxon>
        <taxon>Pseudomonadati</taxon>
        <taxon>Pseudomonadota</taxon>
        <taxon>Gammaproteobacteria</taxon>
        <taxon>Lysobacterales</taxon>
        <taxon>Lysobacteraceae</taxon>
        <taxon>Agrilutibacter</taxon>
    </lineage>
</organism>
<name>A0ABU1VJL8_9GAMM</name>
<dbReference type="RefSeq" id="WP_310050700.1">
    <property type="nucleotide sequence ID" value="NZ_JAVDVW010000001.1"/>
</dbReference>
<dbReference type="EMBL" id="JAVDVW010000001">
    <property type="protein sequence ID" value="MDR7097676.1"/>
    <property type="molecule type" value="Genomic_DNA"/>
</dbReference>
<gene>
    <name evidence="1" type="ORF">J2X04_000023</name>
</gene>
<evidence type="ECO:0000313" key="1">
    <source>
        <dbReference type="EMBL" id="MDR7097676.1"/>
    </source>
</evidence>
<evidence type="ECO:0000313" key="2">
    <source>
        <dbReference type="Proteomes" id="UP001267878"/>
    </source>
</evidence>
<dbReference type="Proteomes" id="UP001267878">
    <property type="component" value="Unassembled WGS sequence"/>
</dbReference>
<reference evidence="1 2" key="1">
    <citation type="submission" date="2023-07" db="EMBL/GenBank/DDBJ databases">
        <title>Sorghum-associated microbial communities from plants grown in Nebraska, USA.</title>
        <authorList>
            <person name="Schachtman D."/>
        </authorList>
    </citation>
    <scope>NUCLEOTIDE SEQUENCE [LARGE SCALE GENOMIC DNA]</scope>
    <source>
        <strain evidence="1 2">BE187</strain>
    </source>
</reference>
<accession>A0ABU1VJL8</accession>
<proteinExistence type="predicted"/>
<keyword evidence="2" id="KW-1185">Reference proteome</keyword>